<evidence type="ECO:0000313" key="1">
    <source>
        <dbReference type="Ensembl" id="ENSSPUP00000011137.1"/>
    </source>
</evidence>
<proteinExistence type="predicted"/>
<dbReference type="PANTHER" id="PTHR21292:SF4">
    <property type="entry name" value="TUMOR NECROSIS FACTOR ALPHA-INDUCED PROTEIN 2"/>
    <property type="match status" value="1"/>
</dbReference>
<keyword evidence="2" id="KW-1185">Reference proteome</keyword>
<evidence type="ECO:0000313" key="2">
    <source>
        <dbReference type="Proteomes" id="UP000694392"/>
    </source>
</evidence>
<dbReference type="InterPro" id="IPR010326">
    <property type="entry name" value="EXOC3/Sec6"/>
</dbReference>
<dbReference type="GeneTree" id="ENSGT01030000234613"/>
<dbReference type="Ensembl" id="ENSSPUT00000011870.1">
    <property type="protein sequence ID" value="ENSSPUP00000011137.1"/>
    <property type="gene ID" value="ENSSPUG00000008557.1"/>
</dbReference>
<dbReference type="Pfam" id="PF06046">
    <property type="entry name" value="Sec6"/>
    <property type="match status" value="1"/>
</dbReference>
<organism evidence="1 2">
    <name type="scientific">Sphenodon punctatus</name>
    <name type="common">Tuatara</name>
    <name type="synonym">Hatteria punctata</name>
    <dbReference type="NCBI Taxonomy" id="8508"/>
    <lineage>
        <taxon>Eukaryota</taxon>
        <taxon>Metazoa</taxon>
        <taxon>Chordata</taxon>
        <taxon>Craniata</taxon>
        <taxon>Vertebrata</taxon>
        <taxon>Euteleostomi</taxon>
        <taxon>Lepidosauria</taxon>
        <taxon>Sphenodontia</taxon>
        <taxon>Sphenodontidae</taxon>
        <taxon>Sphenodon</taxon>
    </lineage>
</organism>
<name>A0A8D0GMU4_SPHPU</name>
<dbReference type="GO" id="GO:0051601">
    <property type="term" value="P:exocyst localization"/>
    <property type="evidence" value="ECO:0007669"/>
    <property type="project" value="TreeGrafter"/>
</dbReference>
<protein>
    <submittedName>
        <fullName evidence="1">Uncharacterized protein</fullName>
    </submittedName>
</protein>
<dbReference type="PANTHER" id="PTHR21292">
    <property type="entry name" value="EXOCYST COMPLEX COMPONENT SEC6-RELATED"/>
    <property type="match status" value="1"/>
</dbReference>
<dbReference type="GO" id="GO:0006887">
    <property type="term" value="P:exocytosis"/>
    <property type="evidence" value="ECO:0007669"/>
    <property type="project" value="InterPro"/>
</dbReference>
<accession>A0A8D0GMU4</accession>
<dbReference type="GO" id="GO:0000145">
    <property type="term" value="C:exocyst"/>
    <property type="evidence" value="ECO:0007669"/>
    <property type="project" value="InterPro"/>
</dbReference>
<dbReference type="Proteomes" id="UP000694392">
    <property type="component" value="Unplaced"/>
</dbReference>
<dbReference type="AlphaFoldDB" id="A0A8D0GMU4"/>
<reference evidence="1" key="2">
    <citation type="submission" date="2025-09" db="UniProtKB">
        <authorList>
            <consortium name="Ensembl"/>
        </authorList>
    </citation>
    <scope>IDENTIFICATION</scope>
</reference>
<dbReference type="GO" id="GO:0000149">
    <property type="term" value="F:SNARE binding"/>
    <property type="evidence" value="ECO:0007669"/>
    <property type="project" value="TreeGrafter"/>
</dbReference>
<reference evidence="1" key="1">
    <citation type="submission" date="2025-08" db="UniProtKB">
        <authorList>
            <consortium name="Ensembl"/>
        </authorList>
    </citation>
    <scope>IDENTIFICATION</scope>
</reference>
<sequence length="273" mass="31527">MSGSYNGECNEKLALDQNALESAYVLLKEEVFSIIRESLTIVPWKPESLRHAVNAIVEQEKEDEKYGLGVPSGNIVSSRPKKWKELWKDTVMESVTARMKDPPFTDTSKDLSAVWRSFLHMGKTMKEDMITVVQDIQQYYPQPFNVCCTYAECYHRYFSSQLETVAQFELGDKDTYLLLNWVQNIYPNQIRNHPILVKELDKAELGSLLPPQDIKQLEATYLVNEVAFVKNCLTRSLEMEVKWWAKEAEPRMLDGCFHSELAIDVTQVREISC</sequence>